<dbReference type="Gene3D" id="1.10.260.40">
    <property type="entry name" value="lambda repressor-like DNA-binding domains"/>
    <property type="match status" value="1"/>
</dbReference>
<dbReference type="OrthoDB" id="9815697at2"/>
<sequence length="192" mass="20520">MVYTGGPNKPENDFPAEVGQRLRRLRQHANLSLARLSELSGVAKGTISILEAGGGNPTIMTLAALSGPLSTTPSALIDPESRLGYDALKRLSGPQMSMRFLRSTRSEGPPAPCVWEFYEVTIPSTSDPIVSALHDGIEYLQLLEGRLTAGPTDAPTDLELGQTISIPGGEPHSYWCRGGAARALLTMQYSAQ</sequence>
<dbReference type="Gene3D" id="2.60.120.10">
    <property type="entry name" value="Jelly Rolls"/>
    <property type="match status" value="1"/>
</dbReference>
<evidence type="ECO:0000313" key="3">
    <source>
        <dbReference type="EMBL" id="RKF17138.1"/>
    </source>
</evidence>
<gene>
    <name evidence="3" type="ORF">D6850_06405</name>
</gene>
<dbReference type="InterPro" id="IPR014710">
    <property type="entry name" value="RmlC-like_jellyroll"/>
</dbReference>
<dbReference type="RefSeq" id="WP_121164846.1">
    <property type="nucleotide sequence ID" value="NZ_RAPE01000001.1"/>
</dbReference>
<dbReference type="PANTHER" id="PTHR46797:SF1">
    <property type="entry name" value="METHYLPHOSPHONATE SYNTHASE"/>
    <property type="match status" value="1"/>
</dbReference>
<keyword evidence="4" id="KW-1185">Reference proteome</keyword>
<dbReference type="SUPFAM" id="SSF47413">
    <property type="entry name" value="lambda repressor-like DNA-binding domains"/>
    <property type="match status" value="1"/>
</dbReference>
<dbReference type="GO" id="GO:0005829">
    <property type="term" value="C:cytosol"/>
    <property type="evidence" value="ECO:0007669"/>
    <property type="project" value="TreeGrafter"/>
</dbReference>
<dbReference type="AlphaFoldDB" id="A0A3A8AXG1"/>
<evidence type="ECO:0000259" key="2">
    <source>
        <dbReference type="PROSITE" id="PS50943"/>
    </source>
</evidence>
<name>A0A3A8AXG1_9RHOB</name>
<dbReference type="SMART" id="SM00530">
    <property type="entry name" value="HTH_XRE"/>
    <property type="match status" value="1"/>
</dbReference>
<dbReference type="InterPro" id="IPR011051">
    <property type="entry name" value="RmlC_Cupin_sf"/>
</dbReference>
<dbReference type="Pfam" id="PF13560">
    <property type="entry name" value="HTH_31"/>
    <property type="match status" value="1"/>
</dbReference>
<comment type="caution">
    <text evidence="3">The sequence shown here is derived from an EMBL/GenBank/DDBJ whole genome shotgun (WGS) entry which is preliminary data.</text>
</comment>
<evidence type="ECO:0000313" key="4">
    <source>
        <dbReference type="Proteomes" id="UP000281128"/>
    </source>
</evidence>
<dbReference type="GO" id="GO:0003677">
    <property type="term" value="F:DNA binding"/>
    <property type="evidence" value="ECO:0007669"/>
    <property type="project" value="UniProtKB-KW"/>
</dbReference>
<reference evidence="3 4" key="1">
    <citation type="submission" date="2018-09" db="EMBL/GenBank/DDBJ databases">
        <title>Roseovarius spongiae sp. nov., isolated from a marine sponge.</title>
        <authorList>
            <person name="Zhuang L."/>
            <person name="Luo L."/>
        </authorList>
    </citation>
    <scope>NUCLEOTIDE SEQUENCE [LARGE SCALE GENOMIC DNA]</scope>
    <source>
        <strain evidence="3 4">HN-E21</strain>
    </source>
</reference>
<dbReference type="CDD" id="cd02209">
    <property type="entry name" value="cupin_XRE_C"/>
    <property type="match status" value="1"/>
</dbReference>
<keyword evidence="1" id="KW-0238">DNA-binding</keyword>
<protein>
    <submittedName>
        <fullName evidence="3">XRE family transcriptional regulator</fullName>
    </submittedName>
</protein>
<dbReference type="GO" id="GO:0003700">
    <property type="term" value="F:DNA-binding transcription factor activity"/>
    <property type="evidence" value="ECO:0007669"/>
    <property type="project" value="TreeGrafter"/>
</dbReference>
<proteinExistence type="predicted"/>
<evidence type="ECO:0000256" key="1">
    <source>
        <dbReference type="ARBA" id="ARBA00023125"/>
    </source>
</evidence>
<dbReference type="SUPFAM" id="SSF51182">
    <property type="entry name" value="RmlC-like cupins"/>
    <property type="match status" value="1"/>
</dbReference>
<accession>A0A3A8AXG1</accession>
<feature type="domain" description="HTH cro/C1-type" evidence="2">
    <location>
        <begin position="22"/>
        <end position="76"/>
    </location>
</feature>
<dbReference type="EMBL" id="RAPE01000001">
    <property type="protein sequence ID" value="RKF17138.1"/>
    <property type="molecule type" value="Genomic_DNA"/>
</dbReference>
<organism evidence="3 4">
    <name type="scientific">Roseovarius spongiae</name>
    <dbReference type="NCBI Taxonomy" id="2320272"/>
    <lineage>
        <taxon>Bacteria</taxon>
        <taxon>Pseudomonadati</taxon>
        <taxon>Pseudomonadota</taxon>
        <taxon>Alphaproteobacteria</taxon>
        <taxon>Rhodobacterales</taxon>
        <taxon>Roseobacteraceae</taxon>
        <taxon>Roseovarius</taxon>
    </lineage>
</organism>
<dbReference type="InterPro" id="IPR010982">
    <property type="entry name" value="Lambda_DNA-bd_dom_sf"/>
</dbReference>
<dbReference type="InterPro" id="IPR001387">
    <property type="entry name" value="Cro/C1-type_HTH"/>
</dbReference>
<dbReference type="InterPro" id="IPR050807">
    <property type="entry name" value="TransReg_Diox_bact_type"/>
</dbReference>
<dbReference type="PANTHER" id="PTHR46797">
    <property type="entry name" value="HTH-TYPE TRANSCRIPTIONAL REGULATOR"/>
    <property type="match status" value="1"/>
</dbReference>
<dbReference type="CDD" id="cd00093">
    <property type="entry name" value="HTH_XRE"/>
    <property type="match status" value="1"/>
</dbReference>
<dbReference type="Proteomes" id="UP000281128">
    <property type="component" value="Unassembled WGS sequence"/>
</dbReference>
<dbReference type="PROSITE" id="PS50943">
    <property type="entry name" value="HTH_CROC1"/>
    <property type="match status" value="1"/>
</dbReference>